<protein>
    <submittedName>
        <fullName evidence="2">Arylamine N-acetyltransferase</fullName>
        <ecNumber evidence="2">2.3.1.5</ecNumber>
    </submittedName>
</protein>
<dbReference type="Gene3D" id="3.30.2140.10">
    <property type="entry name" value="Arylamine N-acetyltransferase"/>
    <property type="match status" value="1"/>
</dbReference>
<dbReference type="Pfam" id="PF00797">
    <property type="entry name" value="Acetyltransf_2"/>
    <property type="match status" value="1"/>
</dbReference>
<dbReference type="EMBL" id="FLOC01000017">
    <property type="protein sequence ID" value="SBS34175.1"/>
    <property type="molecule type" value="Genomic_DNA"/>
</dbReference>
<evidence type="ECO:0000256" key="1">
    <source>
        <dbReference type="ARBA" id="ARBA00006547"/>
    </source>
</evidence>
<name>A0A1A8TMP0_9GAMM</name>
<dbReference type="SUPFAM" id="SSF54001">
    <property type="entry name" value="Cysteine proteinases"/>
    <property type="match status" value="1"/>
</dbReference>
<keyword evidence="3" id="KW-1185">Reference proteome</keyword>
<evidence type="ECO:0000313" key="3">
    <source>
        <dbReference type="Proteomes" id="UP000092627"/>
    </source>
</evidence>
<proteinExistence type="inferred from homology"/>
<gene>
    <name evidence="2" type="primary">nat_1</name>
    <name evidence="2" type="ORF">MAQ5080_02795</name>
</gene>
<dbReference type="RefSeq" id="WP_067212002.1">
    <property type="nucleotide sequence ID" value="NZ_FLOC01000017.1"/>
</dbReference>
<dbReference type="InterPro" id="IPR038765">
    <property type="entry name" value="Papain-like_cys_pep_sf"/>
</dbReference>
<dbReference type="InterPro" id="IPR001447">
    <property type="entry name" value="Arylamine_N-AcTrfase"/>
</dbReference>
<sequence>MTLLNYLTTLGLSQPKAPSLDFLSTFTERHLERFSFNNLAVLLHQEISLQSQAILHKVVQQGLGGYCFEHNKLAYEALSLCGFEVRLVLARVINNDERPVPRTHRITLVKLAGEHYLVDIGFGAACPIKPLALANRLPQQAGFERYQVVQNNQQEYELWQLRENGPFLLYRFDLAHYSDADCEMGHFYSHKHPHAAFVNNLVVSQKSARETYVITNERLTHHSASGRESRLIASSEALFEALTQVFNLSSEQEVCEFLFSHYLAPRLDNMQP</sequence>
<dbReference type="Proteomes" id="UP000092627">
    <property type="component" value="Unassembled WGS sequence"/>
</dbReference>
<keyword evidence="2" id="KW-0808">Transferase</keyword>
<dbReference type="GO" id="GO:0004060">
    <property type="term" value="F:arylamine N-acetyltransferase activity"/>
    <property type="evidence" value="ECO:0007669"/>
    <property type="project" value="UniProtKB-EC"/>
</dbReference>
<dbReference type="PANTHER" id="PTHR11786">
    <property type="entry name" value="N-HYDROXYARYLAMINE O-ACETYLTRANSFERASE"/>
    <property type="match status" value="1"/>
</dbReference>
<keyword evidence="2" id="KW-0012">Acyltransferase</keyword>
<dbReference type="AlphaFoldDB" id="A0A1A8TMP0"/>
<dbReference type="Gene3D" id="2.40.128.150">
    <property type="entry name" value="Cysteine proteinases"/>
    <property type="match status" value="1"/>
</dbReference>
<organism evidence="2 3">
    <name type="scientific">Marinomonas aquimarina</name>
    <dbReference type="NCBI Taxonomy" id="295068"/>
    <lineage>
        <taxon>Bacteria</taxon>
        <taxon>Pseudomonadati</taxon>
        <taxon>Pseudomonadota</taxon>
        <taxon>Gammaproteobacteria</taxon>
        <taxon>Oceanospirillales</taxon>
        <taxon>Oceanospirillaceae</taxon>
        <taxon>Marinomonas</taxon>
    </lineage>
</organism>
<dbReference type="EC" id="2.3.1.5" evidence="2"/>
<evidence type="ECO:0000313" key="2">
    <source>
        <dbReference type="EMBL" id="SBS34175.1"/>
    </source>
</evidence>
<comment type="similarity">
    <text evidence="1">Belongs to the arylamine N-acetyltransferase family.</text>
</comment>
<dbReference type="PANTHER" id="PTHR11786:SF0">
    <property type="entry name" value="ARYLAMINE N-ACETYLTRANSFERASE 4-RELATED"/>
    <property type="match status" value="1"/>
</dbReference>
<accession>A0A1A8TMP0</accession>
<dbReference type="STRING" id="295068.MAQ5080_02795"/>
<reference evidence="2 3" key="1">
    <citation type="submission" date="2016-06" db="EMBL/GenBank/DDBJ databases">
        <authorList>
            <person name="Kjaerup R.B."/>
            <person name="Dalgaard T.S."/>
            <person name="Juul-Madsen H.R."/>
        </authorList>
    </citation>
    <scope>NUCLEOTIDE SEQUENCE [LARGE SCALE GENOMIC DNA]</scope>
    <source>
        <strain evidence="2 3">CECT 5080</strain>
    </source>
</reference>